<reference evidence="5 6" key="1">
    <citation type="journal article" date="2012" name="BMC Genomics">
        <title>Complete genome sequence of Saccharothrix espanaensis DSM 44229T and comparison to the other completely sequenced Pseudonocardiaceae.</title>
        <authorList>
            <person name="Strobel T."/>
            <person name="Al-Dilaimi A."/>
            <person name="Blom J."/>
            <person name="Gessner A."/>
            <person name="Kalinowski J."/>
            <person name="Luzhetska M."/>
            <person name="Puhler A."/>
            <person name="Szczepanowski R."/>
            <person name="Bechthold A."/>
            <person name="Ruckert C."/>
        </authorList>
    </citation>
    <scope>NUCLEOTIDE SEQUENCE [LARGE SCALE GENOMIC DNA]</scope>
    <source>
        <strain evidence="6">ATCC 51144 / DSM 44229 / JCM 9112 / NBRC 15066 / NRRL 15764</strain>
    </source>
</reference>
<feature type="disulfide bond" evidence="1">
    <location>
        <begin position="305"/>
        <end position="369"/>
    </location>
</feature>
<dbReference type="InterPro" id="IPR037460">
    <property type="entry name" value="SEST-like"/>
</dbReference>
<dbReference type="InterPro" id="IPR013830">
    <property type="entry name" value="SGNH_hydro"/>
</dbReference>
<dbReference type="InterPro" id="IPR036514">
    <property type="entry name" value="SGNH_hydro_sf"/>
</dbReference>
<dbReference type="Pfam" id="PF13472">
    <property type="entry name" value="Lipase_GDSL_2"/>
    <property type="match status" value="1"/>
</dbReference>
<dbReference type="PANTHER" id="PTHR37981:SF1">
    <property type="entry name" value="SGNH HYDROLASE-TYPE ESTERASE DOMAIN-CONTAINING PROTEIN"/>
    <property type="match status" value="1"/>
</dbReference>
<feature type="disulfide bond" evidence="1">
    <location>
        <begin position="142"/>
        <end position="171"/>
    </location>
</feature>
<evidence type="ECO:0000256" key="1">
    <source>
        <dbReference type="PIRSR" id="PIRSR637460-2"/>
    </source>
</evidence>
<dbReference type="eggNOG" id="COG2755">
    <property type="taxonomic scope" value="Bacteria"/>
</dbReference>
<evidence type="ECO:0000256" key="3">
    <source>
        <dbReference type="SAM" id="Phobius"/>
    </source>
</evidence>
<keyword evidence="3" id="KW-1133">Transmembrane helix</keyword>
<dbReference type="GO" id="GO:0004806">
    <property type="term" value="F:triacylglycerol lipase activity"/>
    <property type="evidence" value="ECO:0007669"/>
    <property type="project" value="TreeGrafter"/>
</dbReference>
<feature type="disulfide bond" evidence="1">
    <location>
        <begin position="232"/>
        <end position="246"/>
    </location>
</feature>
<protein>
    <submittedName>
        <fullName evidence="5">Putative membrane protein</fullName>
    </submittedName>
</protein>
<dbReference type="AlphaFoldDB" id="K0K512"/>
<gene>
    <name evidence="5" type="ordered locus">BN6_43050</name>
</gene>
<dbReference type="PANTHER" id="PTHR37981">
    <property type="entry name" value="LIPASE 2"/>
    <property type="match status" value="1"/>
</dbReference>
<keyword evidence="1" id="KW-1015">Disulfide bond</keyword>
<dbReference type="Proteomes" id="UP000006281">
    <property type="component" value="Chromosome"/>
</dbReference>
<dbReference type="PATRIC" id="fig|1179773.3.peg.4310"/>
<keyword evidence="6" id="KW-1185">Reference proteome</keyword>
<feature type="transmembrane region" description="Helical" evidence="3">
    <location>
        <begin position="87"/>
        <end position="105"/>
    </location>
</feature>
<dbReference type="Gene3D" id="3.40.50.1110">
    <property type="entry name" value="SGNH hydrolase"/>
    <property type="match status" value="1"/>
</dbReference>
<accession>K0K512</accession>
<proteinExistence type="predicted"/>
<sequence>MTRRGRGPSPARFGARRSSRSLRTAWRSRPGRYPASGRCGHVRVESRVPALASPCRPVAWGRAGARLRPGVVGRGDRRSVVSRRSRLGSLGVLVSVLVVVGPFAAGAAPEPVRWVALGDSYTAGVFVGTPTPPLGGAGRDGCDRTADSYPDVVSRRLAAGAREVRLTDVSCGAATIEDVHSARQQPVSPVRPPADGWPAVAAQLDRVDAGTDVITIGVGGNSLPVASMVAACLLLGTDQPDDATPCRDAYENGHPIFAPEPVREIFQRVFREYVDLLEAVHGKAPDAKVVTVGYPVVFPQDAAGCDRADATQFSATVNDTALSMTKGDIEWLHSVLAELNSIIEDVTDLVDHGYVFVDTATSSEGHDVCAPVGAKWVEGVCGAAEDYWPASLELAAPPLTFELSCPEGTRATIVHPNRQSHADTAIRVEVAVRAAIGG</sequence>
<feature type="domain" description="SGNH hydrolase-type esterase" evidence="4">
    <location>
        <begin position="116"/>
        <end position="418"/>
    </location>
</feature>
<dbReference type="GO" id="GO:0019433">
    <property type="term" value="P:triglyceride catabolic process"/>
    <property type="evidence" value="ECO:0007669"/>
    <property type="project" value="TreeGrafter"/>
</dbReference>
<evidence type="ECO:0000256" key="2">
    <source>
        <dbReference type="SAM" id="MobiDB-lite"/>
    </source>
</evidence>
<dbReference type="HOGENOM" id="CLU_038449_4_0_11"/>
<dbReference type="STRING" id="1179773.BN6_43050"/>
<keyword evidence="3" id="KW-0472">Membrane</keyword>
<evidence type="ECO:0000313" key="5">
    <source>
        <dbReference type="EMBL" id="CCH31588.1"/>
    </source>
</evidence>
<dbReference type="CDD" id="cd01823">
    <property type="entry name" value="SEST_like"/>
    <property type="match status" value="1"/>
</dbReference>
<feature type="region of interest" description="Disordered" evidence="2">
    <location>
        <begin position="1"/>
        <end position="34"/>
    </location>
</feature>
<dbReference type="EMBL" id="HE804045">
    <property type="protein sequence ID" value="CCH31588.1"/>
    <property type="molecule type" value="Genomic_DNA"/>
</dbReference>
<name>K0K512_SACES</name>
<evidence type="ECO:0000313" key="6">
    <source>
        <dbReference type="Proteomes" id="UP000006281"/>
    </source>
</evidence>
<dbReference type="SUPFAM" id="SSF52266">
    <property type="entry name" value="SGNH hydrolase"/>
    <property type="match status" value="1"/>
</dbReference>
<dbReference type="KEGG" id="sesp:BN6_43050"/>
<keyword evidence="3" id="KW-0812">Transmembrane</keyword>
<organism evidence="5 6">
    <name type="scientific">Saccharothrix espanaensis (strain ATCC 51144 / DSM 44229 / JCM 9112 / NBRC 15066 / NRRL 15764)</name>
    <dbReference type="NCBI Taxonomy" id="1179773"/>
    <lineage>
        <taxon>Bacteria</taxon>
        <taxon>Bacillati</taxon>
        <taxon>Actinomycetota</taxon>
        <taxon>Actinomycetes</taxon>
        <taxon>Pseudonocardiales</taxon>
        <taxon>Pseudonocardiaceae</taxon>
        <taxon>Saccharothrix</taxon>
    </lineage>
</organism>
<evidence type="ECO:0000259" key="4">
    <source>
        <dbReference type="Pfam" id="PF13472"/>
    </source>
</evidence>